<evidence type="ECO:0000313" key="2">
    <source>
        <dbReference type="EMBL" id="GAA5046907.1"/>
    </source>
</evidence>
<evidence type="ECO:0000256" key="1">
    <source>
        <dbReference type="SAM" id="Phobius"/>
    </source>
</evidence>
<keyword evidence="1" id="KW-0812">Transmembrane</keyword>
<keyword evidence="1" id="KW-0472">Membrane</keyword>
<sequence length="200" mass="21689">MRQSPLSEASDDRLLDMLFAGEDIEEEIELDGARIAVTSHRVLAFMPEGGGRRFDHADRPNVLNASVQPTGRDGYLSWTIRSVVYGLILLGGAFLINSSGLLAKLGSTEASNDQIIGDVGQMISSMAIVFGILMDALLLIGGVLFFSAFALGTLYFVTRSEELVIERAGRDPIYVPVNGNEAEDAARRIRSALGREEVQQ</sequence>
<reference evidence="2 3" key="1">
    <citation type="journal article" date="2019" name="Int. J. Syst. Evol. Microbiol.">
        <title>The Global Catalogue of Microorganisms (GCM) 10K type strain sequencing project: providing services to taxonomists for standard genome sequencing and annotation.</title>
        <authorList>
            <consortium name="The Broad Institute Genomics Platform"/>
            <consortium name="The Broad Institute Genome Sequencing Center for Infectious Disease"/>
            <person name="Wu L."/>
            <person name="Ma J."/>
        </authorList>
    </citation>
    <scope>NUCLEOTIDE SEQUENCE [LARGE SCALE GENOMIC DNA]</scope>
    <source>
        <strain evidence="2 3">JCM 17504</strain>
    </source>
</reference>
<dbReference type="Proteomes" id="UP001501729">
    <property type="component" value="Unassembled WGS sequence"/>
</dbReference>
<accession>A0AAV3UF68</accession>
<organism evidence="2 3">
    <name type="scientific">Haladaptatus pallidirubidus</name>
    <dbReference type="NCBI Taxonomy" id="1008152"/>
    <lineage>
        <taxon>Archaea</taxon>
        <taxon>Methanobacteriati</taxon>
        <taxon>Methanobacteriota</taxon>
        <taxon>Stenosarchaea group</taxon>
        <taxon>Halobacteria</taxon>
        <taxon>Halobacteriales</taxon>
        <taxon>Haladaptataceae</taxon>
        <taxon>Haladaptatus</taxon>
    </lineage>
</organism>
<dbReference type="RefSeq" id="WP_227776453.1">
    <property type="nucleotide sequence ID" value="NZ_BAABKX010000001.1"/>
</dbReference>
<keyword evidence="3" id="KW-1185">Reference proteome</keyword>
<protein>
    <submittedName>
        <fullName evidence="2">Uncharacterized protein</fullName>
    </submittedName>
</protein>
<evidence type="ECO:0000313" key="3">
    <source>
        <dbReference type="Proteomes" id="UP001501729"/>
    </source>
</evidence>
<gene>
    <name evidence="2" type="ORF">GCM10025751_16780</name>
</gene>
<feature type="transmembrane region" description="Helical" evidence="1">
    <location>
        <begin position="83"/>
        <end position="103"/>
    </location>
</feature>
<proteinExistence type="predicted"/>
<comment type="caution">
    <text evidence="2">The sequence shown here is derived from an EMBL/GenBank/DDBJ whole genome shotgun (WGS) entry which is preliminary data.</text>
</comment>
<dbReference type="GeneID" id="68612273"/>
<name>A0AAV3UF68_9EURY</name>
<keyword evidence="1" id="KW-1133">Transmembrane helix</keyword>
<dbReference type="EMBL" id="BAABKX010000001">
    <property type="protein sequence ID" value="GAA5046907.1"/>
    <property type="molecule type" value="Genomic_DNA"/>
</dbReference>
<dbReference type="AlphaFoldDB" id="A0AAV3UF68"/>